<keyword evidence="2" id="KW-1185">Reference proteome</keyword>
<dbReference type="AlphaFoldDB" id="A0A0Q9VZ64"/>
<name>A0A0Q9VZ64_DROVI</name>
<gene>
    <name evidence="1" type="primary">Dvir\GJ15214</name>
    <name evidence="1" type="ORF">Dvir_GJ15214</name>
</gene>
<protein>
    <submittedName>
        <fullName evidence="1">Uncharacterized protein, isoform B</fullName>
    </submittedName>
</protein>
<dbReference type="EMBL" id="CH940660">
    <property type="protein sequence ID" value="KRF78122.1"/>
    <property type="molecule type" value="Genomic_DNA"/>
</dbReference>
<evidence type="ECO:0000313" key="1">
    <source>
        <dbReference type="EMBL" id="KRF78122.1"/>
    </source>
</evidence>
<dbReference type="Proteomes" id="UP000008792">
    <property type="component" value="Unassembled WGS sequence"/>
</dbReference>
<accession>A0A0Q9VZ64</accession>
<sequence>MDKKHASCMNMHTNRNVKLLIEKFEGMGERKVELVTGKKSDLNIQSLTGRVAETVAKFEHCSFLGHSRIQLTCGDQATERWLAELKQKMLGPVAQTSQIAVVIEEHQQENGQKNHNECLDLDVDKSKHKLSLDCSSTSIFNPNFDLSAIPSFNGFEFSSPLMLCSLSRQVMRSVYSCGRALVALGKWLAHVWCRFLPYIGRSDSSIKMLYQN</sequence>
<organism evidence="1 2">
    <name type="scientific">Drosophila virilis</name>
    <name type="common">Fruit fly</name>
    <dbReference type="NCBI Taxonomy" id="7244"/>
    <lineage>
        <taxon>Eukaryota</taxon>
        <taxon>Metazoa</taxon>
        <taxon>Ecdysozoa</taxon>
        <taxon>Arthropoda</taxon>
        <taxon>Hexapoda</taxon>
        <taxon>Insecta</taxon>
        <taxon>Pterygota</taxon>
        <taxon>Neoptera</taxon>
        <taxon>Endopterygota</taxon>
        <taxon>Diptera</taxon>
        <taxon>Brachycera</taxon>
        <taxon>Muscomorpha</taxon>
        <taxon>Ephydroidea</taxon>
        <taxon>Drosophilidae</taxon>
        <taxon>Drosophila</taxon>
    </lineage>
</organism>
<evidence type="ECO:0000313" key="2">
    <source>
        <dbReference type="Proteomes" id="UP000008792"/>
    </source>
</evidence>
<dbReference type="InParanoid" id="A0A0Q9VZ64"/>
<dbReference type="OrthoDB" id="7861424at2759"/>
<reference evidence="1 2" key="1">
    <citation type="journal article" date="2007" name="Nature">
        <title>Evolution of genes and genomes on the Drosophila phylogeny.</title>
        <authorList>
            <consortium name="Drosophila 12 Genomes Consortium"/>
            <person name="Clark A.G."/>
            <person name="Eisen M.B."/>
            <person name="Smith D.R."/>
            <person name="Bergman C.M."/>
            <person name="Oliver B."/>
            <person name="Markow T.A."/>
            <person name="Kaufman T.C."/>
            <person name="Kellis M."/>
            <person name="Gelbart W."/>
            <person name="Iyer V.N."/>
            <person name="Pollard D.A."/>
            <person name="Sackton T.B."/>
            <person name="Larracuente A.M."/>
            <person name="Singh N.D."/>
            <person name="Abad J.P."/>
            <person name="Abt D.N."/>
            <person name="Adryan B."/>
            <person name="Aguade M."/>
            <person name="Akashi H."/>
            <person name="Anderson W.W."/>
            <person name="Aquadro C.F."/>
            <person name="Ardell D.H."/>
            <person name="Arguello R."/>
            <person name="Artieri C.G."/>
            <person name="Barbash D.A."/>
            <person name="Barker D."/>
            <person name="Barsanti P."/>
            <person name="Batterham P."/>
            <person name="Batzoglou S."/>
            <person name="Begun D."/>
            <person name="Bhutkar A."/>
            <person name="Blanco E."/>
            <person name="Bosak S.A."/>
            <person name="Bradley R.K."/>
            <person name="Brand A.D."/>
            <person name="Brent M.R."/>
            <person name="Brooks A.N."/>
            <person name="Brown R.H."/>
            <person name="Butlin R.K."/>
            <person name="Caggese C."/>
            <person name="Calvi B.R."/>
            <person name="Bernardo de Carvalho A."/>
            <person name="Caspi A."/>
            <person name="Castrezana S."/>
            <person name="Celniker S.E."/>
            <person name="Chang J.L."/>
            <person name="Chapple C."/>
            <person name="Chatterji S."/>
            <person name="Chinwalla A."/>
            <person name="Civetta A."/>
            <person name="Clifton S.W."/>
            <person name="Comeron J.M."/>
            <person name="Costello J.C."/>
            <person name="Coyne J.A."/>
            <person name="Daub J."/>
            <person name="David R.G."/>
            <person name="Delcher A.L."/>
            <person name="Delehaunty K."/>
            <person name="Do C.B."/>
            <person name="Ebling H."/>
            <person name="Edwards K."/>
            <person name="Eickbush T."/>
            <person name="Evans J.D."/>
            <person name="Filipski A."/>
            <person name="Findeiss S."/>
            <person name="Freyhult E."/>
            <person name="Fulton L."/>
            <person name="Fulton R."/>
            <person name="Garcia A.C."/>
            <person name="Gardiner A."/>
            <person name="Garfield D.A."/>
            <person name="Garvin B.E."/>
            <person name="Gibson G."/>
            <person name="Gilbert D."/>
            <person name="Gnerre S."/>
            <person name="Godfrey J."/>
            <person name="Good R."/>
            <person name="Gotea V."/>
            <person name="Gravely B."/>
            <person name="Greenberg A.J."/>
            <person name="Griffiths-Jones S."/>
            <person name="Gross S."/>
            <person name="Guigo R."/>
            <person name="Gustafson E.A."/>
            <person name="Haerty W."/>
            <person name="Hahn M.W."/>
            <person name="Halligan D.L."/>
            <person name="Halpern A.L."/>
            <person name="Halter G.M."/>
            <person name="Han M.V."/>
            <person name="Heger A."/>
            <person name="Hillier L."/>
            <person name="Hinrichs A.S."/>
            <person name="Holmes I."/>
            <person name="Hoskins R.A."/>
            <person name="Hubisz M.J."/>
            <person name="Hultmark D."/>
            <person name="Huntley M.A."/>
            <person name="Jaffe D.B."/>
            <person name="Jagadeeshan S."/>
            <person name="Jeck W.R."/>
            <person name="Johnson J."/>
            <person name="Jones C.D."/>
            <person name="Jordan W.C."/>
            <person name="Karpen G.H."/>
            <person name="Kataoka E."/>
            <person name="Keightley P.D."/>
            <person name="Kheradpour P."/>
            <person name="Kirkness E.F."/>
            <person name="Koerich L.B."/>
            <person name="Kristiansen K."/>
            <person name="Kudrna D."/>
            <person name="Kulathinal R.J."/>
            <person name="Kumar S."/>
            <person name="Kwok R."/>
            <person name="Lander E."/>
            <person name="Langley C.H."/>
            <person name="Lapoint R."/>
            <person name="Lazzaro B.P."/>
            <person name="Lee S.J."/>
            <person name="Levesque L."/>
            <person name="Li R."/>
            <person name="Lin C.F."/>
            <person name="Lin M.F."/>
            <person name="Lindblad-Toh K."/>
            <person name="Llopart A."/>
            <person name="Long M."/>
            <person name="Low L."/>
            <person name="Lozovsky E."/>
            <person name="Lu J."/>
            <person name="Luo M."/>
            <person name="Machado C.A."/>
            <person name="Makalowski W."/>
            <person name="Marzo M."/>
            <person name="Matsuda M."/>
            <person name="Matzkin L."/>
            <person name="McAllister B."/>
            <person name="McBride C.S."/>
            <person name="McKernan B."/>
            <person name="McKernan K."/>
            <person name="Mendez-Lago M."/>
            <person name="Minx P."/>
            <person name="Mollenhauer M.U."/>
            <person name="Montooth K."/>
            <person name="Mount S.M."/>
            <person name="Mu X."/>
            <person name="Myers E."/>
            <person name="Negre B."/>
            <person name="Newfeld S."/>
            <person name="Nielsen R."/>
            <person name="Noor M.A."/>
            <person name="O'Grady P."/>
            <person name="Pachter L."/>
            <person name="Papaceit M."/>
            <person name="Parisi M.J."/>
            <person name="Parisi M."/>
            <person name="Parts L."/>
            <person name="Pedersen J.S."/>
            <person name="Pesole G."/>
            <person name="Phillippy A.M."/>
            <person name="Ponting C.P."/>
            <person name="Pop M."/>
            <person name="Porcelli D."/>
            <person name="Powell J.R."/>
            <person name="Prohaska S."/>
            <person name="Pruitt K."/>
            <person name="Puig M."/>
            <person name="Quesneville H."/>
            <person name="Ram K.R."/>
            <person name="Rand D."/>
            <person name="Rasmussen M.D."/>
            <person name="Reed L.K."/>
            <person name="Reenan R."/>
            <person name="Reily A."/>
            <person name="Remington K.A."/>
            <person name="Rieger T.T."/>
            <person name="Ritchie M.G."/>
            <person name="Robin C."/>
            <person name="Rogers Y.H."/>
            <person name="Rohde C."/>
            <person name="Rozas J."/>
            <person name="Rubenfield M.J."/>
            <person name="Ruiz A."/>
            <person name="Russo S."/>
            <person name="Salzberg S.L."/>
            <person name="Sanchez-Gracia A."/>
            <person name="Saranga D.J."/>
            <person name="Sato H."/>
            <person name="Schaeffer S.W."/>
            <person name="Schatz M.C."/>
            <person name="Schlenke T."/>
            <person name="Schwartz R."/>
            <person name="Segarra C."/>
            <person name="Singh R.S."/>
            <person name="Sirot L."/>
            <person name="Sirota M."/>
            <person name="Sisneros N.B."/>
            <person name="Smith C.D."/>
            <person name="Smith T.F."/>
            <person name="Spieth J."/>
            <person name="Stage D.E."/>
            <person name="Stark A."/>
            <person name="Stephan W."/>
            <person name="Strausberg R.L."/>
            <person name="Strempel S."/>
            <person name="Sturgill D."/>
            <person name="Sutton G."/>
            <person name="Sutton G.G."/>
            <person name="Tao W."/>
            <person name="Teichmann S."/>
            <person name="Tobari Y.N."/>
            <person name="Tomimura Y."/>
            <person name="Tsolas J.M."/>
            <person name="Valente V.L."/>
            <person name="Venter E."/>
            <person name="Venter J.C."/>
            <person name="Vicario S."/>
            <person name="Vieira F.G."/>
            <person name="Vilella A.J."/>
            <person name="Villasante A."/>
            <person name="Walenz B."/>
            <person name="Wang J."/>
            <person name="Wasserman M."/>
            <person name="Watts T."/>
            <person name="Wilson D."/>
            <person name="Wilson R.K."/>
            <person name="Wing R.A."/>
            <person name="Wolfner M.F."/>
            <person name="Wong A."/>
            <person name="Wong G.K."/>
            <person name="Wu C.I."/>
            <person name="Wu G."/>
            <person name="Yamamoto D."/>
            <person name="Yang H.P."/>
            <person name="Yang S.P."/>
            <person name="Yorke J.A."/>
            <person name="Yoshida K."/>
            <person name="Zdobnov E."/>
            <person name="Zhang P."/>
            <person name="Zhang Y."/>
            <person name="Zimin A.V."/>
            <person name="Baldwin J."/>
            <person name="Abdouelleil A."/>
            <person name="Abdulkadir J."/>
            <person name="Abebe A."/>
            <person name="Abera B."/>
            <person name="Abreu J."/>
            <person name="Acer S.C."/>
            <person name="Aftuck L."/>
            <person name="Alexander A."/>
            <person name="An P."/>
            <person name="Anderson E."/>
            <person name="Anderson S."/>
            <person name="Arachi H."/>
            <person name="Azer M."/>
            <person name="Bachantsang P."/>
            <person name="Barry A."/>
            <person name="Bayul T."/>
            <person name="Berlin A."/>
            <person name="Bessette D."/>
            <person name="Bloom T."/>
            <person name="Blye J."/>
            <person name="Boguslavskiy L."/>
            <person name="Bonnet C."/>
            <person name="Boukhgalter B."/>
            <person name="Bourzgui I."/>
            <person name="Brown A."/>
            <person name="Cahill P."/>
            <person name="Channer S."/>
            <person name="Cheshatsang Y."/>
            <person name="Chuda L."/>
            <person name="Citroen M."/>
            <person name="Collymore A."/>
            <person name="Cooke P."/>
            <person name="Costello M."/>
            <person name="D'Aco K."/>
            <person name="Daza R."/>
            <person name="De Haan G."/>
            <person name="DeGray S."/>
            <person name="DeMaso C."/>
            <person name="Dhargay N."/>
            <person name="Dooley K."/>
            <person name="Dooley E."/>
            <person name="Doricent M."/>
            <person name="Dorje P."/>
            <person name="Dorjee K."/>
            <person name="Dupes A."/>
            <person name="Elong R."/>
            <person name="Falk J."/>
            <person name="Farina A."/>
            <person name="Faro S."/>
            <person name="Ferguson D."/>
            <person name="Fisher S."/>
            <person name="Foley C.D."/>
            <person name="Franke A."/>
            <person name="Friedrich D."/>
            <person name="Gadbois L."/>
            <person name="Gearin G."/>
            <person name="Gearin C.R."/>
            <person name="Giannoukos G."/>
            <person name="Goode T."/>
            <person name="Graham J."/>
            <person name="Grandbois E."/>
            <person name="Grewal S."/>
            <person name="Gyaltsen K."/>
            <person name="Hafez N."/>
            <person name="Hagos B."/>
            <person name="Hall J."/>
            <person name="Henson C."/>
            <person name="Hollinger A."/>
            <person name="Honan T."/>
            <person name="Huard M.D."/>
            <person name="Hughes L."/>
            <person name="Hurhula B."/>
            <person name="Husby M.E."/>
            <person name="Kamat A."/>
            <person name="Kanga B."/>
            <person name="Kashin S."/>
            <person name="Khazanovich D."/>
            <person name="Kisner P."/>
            <person name="Lance K."/>
            <person name="Lara M."/>
            <person name="Lee W."/>
            <person name="Lennon N."/>
            <person name="Letendre F."/>
            <person name="LeVine R."/>
            <person name="Lipovsky A."/>
            <person name="Liu X."/>
            <person name="Liu J."/>
            <person name="Liu S."/>
            <person name="Lokyitsang T."/>
            <person name="Lokyitsang Y."/>
            <person name="Lubonja R."/>
            <person name="Lui A."/>
            <person name="MacDonald P."/>
            <person name="Magnisalis V."/>
            <person name="Maru K."/>
            <person name="Matthews C."/>
            <person name="McCusker W."/>
            <person name="McDonough S."/>
            <person name="Mehta T."/>
            <person name="Meldrim J."/>
            <person name="Meneus L."/>
            <person name="Mihai O."/>
            <person name="Mihalev A."/>
            <person name="Mihova T."/>
            <person name="Mittelman R."/>
            <person name="Mlenga V."/>
            <person name="Montmayeur A."/>
            <person name="Mulrain L."/>
            <person name="Navidi A."/>
            <person name="Naylor J."/>
            <person name="Negash T."/>
            <person name="Nguyen T."/>
            <person name="Nguyen N."/>
            <person name="Nicol R."/>
            <person name="Norbu C."/>
            <person name="Norbu N."/>
            <person name="Novod N."/>
            <person name="O'Neill B."/>
            <person name="Osman S."/>
            <person name="Markiewicz E."/>
            <person name="Oyono O.L."/>
            <person name="Patti C."/>
            <person name="Phunkhang P."/>
            <person name="Pierre F."/>
            <person name="Priest M."/>
            <person name="Raghuraman S."/>
            <person name="Rege F."/>
            <person name="Reyes R."/>
            <person name="Rise C."/>
            <person name="Rogov P."/>
            <person name="Ross K."/>
            <person name="Ryan E."/>
            <person name="Settipalli S."/>
            <person name="Shea T."/>
            <person name="Sherpa N."/>
            <person name="Shi L."/>
            <person name="Shih D."/>
            <person name="Sparrow T."/>
            <person name="Spaulding J."/>
            <person name="Stalker J."/>
            <person name="Stange-Thomann N."/>
            <person name="Stavropoulos S."/>
            <person name="Stone C."/>
            <person name="Strader C."/>
            <person name="Tesfaye S."/>
            <person name="Thomson T."/>
            <person name="Thoulutsang Y."/>
            <person name="Thoulutsang D."/>
            <person name="Topham K."/>
            <person name="Topping I."/>
            <person name="Tsamla T."/>
            <person name="Vassiliev H."/>
            <person name="Vo A."/>
            <person name="Wangchuk T."/>
            <person name="Wangdi T."/>
            <person name="Weiand M."/>
            <person name="Wilkinson J."/>
            <person name="Wilson A."/>
            <person name="Yadav S."/>
            <person name="Young G."/>
            <person name="Yu Q."/>
            <person name="Zembek L."/>
            <person name="Zhong D."/>
            <person name="Zimmer A."/>
            <person name="Zwirko Z."/>
            <person name="Jaffe D.B."/>
            <person name="Alvarez P."/>
            <person name="Brockman W."/>
            <person name="Butler J."/>
            <person name="Chin C."/>
            <person name="Gnerre S."/>
            <person name="Grabherr M."/>
            <person name="Kleber M."/>
            <person name="Mauceli E."/>
            <person name="MacCallum I."/>
        </authorList>
    </citation>
    <scope>NUCLEOTIDE SEQUENCE [LARGE SCALE GENOMIC DNA]</scope>
    <source>
        <strain evidence="2">Tucson 15010-1051.87</strain>
    </source>
</reference>
<proteinExistence type="predicted"/>